<evidence type="ECO:0000256" key="3">
    <source>
        <dbReference type="ARBA" id="ARBA00009881"/>
    </source>
</evidence>
<protein>
    <recommendedName>
        <fullName evidence="4">Probable nitronate monooxygenase</fullName>
    </recommendedName>
    <alternativeName>
        <fullName evidence="11">Propionate 3-nitronate monooxygenase</fullName>
    </alternativeName>
</protein>
<gene>
    <name evidence="13" type="ORF">IDH45_30975</name>
</gene>
<evidence type="ECO:0000256" key="11">
    <source>
        <dbReference type="ARBA" id="ARBA00031155"/>
    </source>
</evidence>
<dbReference type="Proteomes" id="UP000639396">
    <property type="component" value="Unassembled WGS sequence"/>
</dbReference>
<keyword evidence="14" id="KW-1185">Reference proteome</keyword>
<comment type="catalytic activity">
    <reaction evidence="12">
        <text>3 propionate 3-nitronate + 3 O2 + H2O = 3 3-oxopropanoate + 2 nitrate + nitrite + H2O2 + 3 H(+)</text>
        <dbReference type="Rhea" id="RHEA:57332"/>
        <dbReference type="ChEBI" id="CHEBI:15377"/>
        <dbReference type="ChEBI" id="CHEBI:15378"/>
        <dbReference type="ChEBI" id="CHEBI:15379"/>
        <dbReference type="ChEBI" id="CHEBI:16240"/>
        <dbReference type="ChEBI" id="CHEBI:16301"/>
        <dbReference type="ChEBI" id="CHEBI:17632"/>
        <dbReference type="ChEBI" id="CHEBI:33190"/>
        <dbReference type="ChEBI" id="CHEBI:136067"/>
    </reaction>
</comment>
<evidence type="ECO:0000256" key="8">
    <source>
        <dbReference type="ARBA" id="ARBA00022741"/>
    </source>
</evidence>
<evidence type="ECO:0000256" key="6">
    <source>
        <dbReference type="ARBA" id="ARBA00022630"/>
    </source>
</evidence>
<dbReference type="PANTHER" id="PTHR42747:SF3">
    <property type="entry name" value="NITRONATE MONOOXYGENASE-RELATED"/>
    <property type="match status" value="1"/>
</dbReference>
<evidence type="ECO:0000313" key="14">
    <source>
        <dbReference type="Proteomes" id="UP000639396"/>
    </source>
</evidence>
<evidence type="ECO:0000256" key="12">
    <source>
        <dbReference type="ARBA" id="ARBA00049401"/>
    </source>
</evidence>
<accession>A0A927H4D2</accession>
<dbReference type="GO" id="GO:0000166">
    <property type="term" value="F:nucleotide binding"/>
    <property type="evidence" value="ECO:0007669"/>
    <property type="project" value="UniProtKB-KW"/>
</dbReference>
<keyword evidence="10 13" id="KW-0503">Monooxygenase</keyword>
<evidence type="ECO:0000256" key="1">
    <source>
        <dbReference type="ARBA" id="ARBA00001917"/>
    </source>
</evidence>
<keyword evidence="6" id="KW-0285">Flavoprotein</keyword>
<dbReference type="PANTHER" id="PTHR42747">
    <property type="entry name" value="NITRONATE MONOOXYGENASE-RELATED"/>
    <property type="match status" value="1"/>
</dbReference>
<sequence length="360" mass="37840">MYTPLCRLLGIELPMIQAGMAGGPTTPELVAAVSEAGGLGTLGAAYMEPEAIREAVRSIRRLTAKPFSVNLFVAPMRDDYSRLAEVQPVLDRLGAELGVASGAEPAPTPDRLERQFAVLMEEQVPIISTAFGPLPEPLGRTASEAGRLVTTMVTTVEEALAAEAAGCDVLVAQGSDAGGHRGTFDSERHRDGSLVGTFSLVPQVADRAKVPVVAAGGVMDGRGLAAALLLGAQGVQLGTRFLTAAESGAHAAYKEALLAGTEDDTVVTRWFSGRPARGLRNRFIEEAERSGVQPMPFPSHNTATGPIRQAAAKQHDARYMSLWAGQALRLLTRDTPAADIVRGVAEQARGLLAAGPVYRE</sequence>
<comment type="similarity">
    <text evidence="3">Belongs to the nitronate monooxygenase family. NMO class I subfamily.</text>
</comment>
<name>A0A927H4D2_9BACL</name>
<keyword evidence="9" id="KW-0560">Oxidoreductase</keyword>
<evidence type="ECO:0000256" key="5">
    <source>
        <dbReference type="ARBA" id="ARBA00022575"/>
    </source>
</evidence>
<dbReference type="Pfam" id="PF03060">
    <property type="entry name" value="NMO"/>
    <property type="match status" value="1"/>
</dbReference>
<dbReference type="SUPFAM" id="SSF51412">
    <property type="entry name" value="Inosine monophosphate dehydrogenase (IMPDH)"/>
    <property type="match status" value="1"/>
</dbReference>
<organism evidence="13 14">
    <name type="scientific">Paenibacillus oceani</name>
    <dbReference type="NCBI Taxonomy" id="2772510"/>
    <lineage>
        <taxon>Bacteria</taxon>
        <taxon>Bacillati</taxon>
        <taxon>Bacillota</taxon>
        <taxon>Bacilli</taxon>
        <taxon>Bacillales</taxon>
        <taxon>Paenibacillaceae</taxon>
        <taxon>Paenibacillus</taxon>
    </lineage>
</organism>
<dbReference type="InterPro" id="IPR004136">
    <property type="entry name" value="NMO"/>
</dbReference>
<comment type="cofactor">
    <cofactor evidence="1">
        <name>FMN</name>
        <dbReference type="ChEBI" id="CHEBI:58210"/>
    </cofactor>
</comment>
<keyword evidence="5" id="KW-0216">Detoxification</keyword>
<dbReference type="FunFam" id="3.20.20.70:FF:000154">
    <property type="entry name" value="Probable nitronate monooxygenase"/>
    <property type="match status" value="1"/>
</dbReference>
<dbReference type="InterPro" id="IPR013785">
    <property type="entry name" value="Aldolase_TIM"/>
</dbReference>
<dbReference type="AlphaFoldDB" id="A0A927H4D2"/>
<dbReference type="EMBL" id="JACXJA010000058">
    <property type="protein sequence ID" value="MBD2866404.1"/>
    <property type="molecule type" value="Genomic_DNA"/>
</dbReference>
<comment type="function">
    <text evidence="2">Nitronate monooxygenase that uses molecular oxygen to catalyze the oxidative denitrification of alkyl nitronates. Acts on propionate 3-nitronate (P3N), the presumed physiological substrate. Probably functions in the detoxification of P3N, a metabolic poison produced by plants and fungi as a defense mechanism.</text>
</comment>
<comment type="caution">
    <text evidence="13">The sequence shown here is derived from an EMBL/GenBank/DDBJ whole genome shotgun (WGS) entry which is preliminary data.</text>
</comment>
<evidence type="ECO:0000256" key="4">
    <source>
        <dbReference type="ARBA" id="ARBA00013457"/>
    </source>
</evidence>
<reference evidence="13" key="1">
    <citation type="submission" date="2020-09" db="EMBL/GenBank/DDBJ databases">
        <title>A novel bacterium of genus Paenibacillus, isolated from South China Sea.</title>
        <authorList>
            <person name="Huang H."/>
            <person name="Mo K."/>
            <person name="Hu Y."/>
        </authorList>
    </citation>
    <scope>NUCLEOTIDE SEQUENCE</scope>
    <source>
        <strain evidence="13">IB182363</strain>
    </source>
</reference>
<evidence type="ECO:0000256" key="7">
    <source>
        <dbReference type="ARBA" id="ARBA00022643"/>
    </source>
</evidence>
<evidence type="ECO:0000313" key="13">
    <source>
        <dbReference type="EMBL" id="MBD2866404.1"/>
    </source>
</evidence>
<evidence type="ECO:0000256" key="2">
    <source>
        <dbReference type="ARBA" id="ARBA00003535"/>
    </source>
</evidence>
<evidence type="ECO:0000256" key="9">
    <source>
        <dbReference type="ARBA" id="ARBA00023002"/>
    </source>
</evidence>
<dbReference type="Gene3D" id="3.20.20.70">
    <property type="entry name" value="Aldolase class I"/>
    <property type="match status" value="1"/>
</dbReference>
<dbReference type="GO" id="GO:0018580">
    <property type="term" value="F:nitronate monooxygenase activity"/>
    <property type="evidence" value="ECO:0007669"/>
    <property type="project" value="InterPro"/>
</dbReference>
<dbReference type="GO" id="GO:0009636">
    <property type="term" value="P:response to toxic substance"/>
    <property type="evidence" value="ECO:0007669"/>
    <property type="project" value="UniProtKB-KW"/>
</dbReference>
<keyword evidence="8" id="KW-0547">Nucleotide-binding</keyword>
<dbReference type="CDD" id="cd04730">
    <property type="entry name" value="NPD_like"/>
    <property type="match status" value="1"/>
</dbReference>
<proteinExistence type="inferred from homology"/>
<keyword evidence="7" id="KW-0288">FMN</keyword>
<evidence type="ECO:0000256" key="10">
    <source>
        <dbReference type="ARBA" id="ARBA00023033"/>
    </source>
</evidence>